<accession>A0ABM1C500</accession>
<dbReference type="PANTHER" id="PTHR24258:SF142">
    <property type="entry name" value="PEPTIDASE S1 DOMAIN-CONTAINING PROTEIN"/>
    <property type="match status" value="1"/>
</dbReference>
<keyword evidence="5" id="KW-1185">Reference proteome</keyword>
<evidence type="ECO:0000256" key="2">
    <source>
        <dbReference type="SAM" id="MobiDB-lite"/>
    </source>
</evidence>
<dbReference type="Gene3D" id="2.40.10.10">
    <property type="entry name" value="Trypsin-like serine proteases"/>
    <property type="match status" value="1"/>
</dbReference>
<dbReference type="InterPro" id="IPR001314">
    <property type="entry name" value="Peptidase_S1A"/>
</dbReference>
<dbReference type="InterPro" id="IPR043504">
    <property type="entry name" value="Peptidase_S1_PA_chymotrypsin"/>
</dbReference>
<protein>
    <submittedName>
        <fullName evidence="6">Chymotrypsinogen A-like</fullName>
    </submittedName>
</protein>
<dbReference type="Pfam" id="PF00089">
    <property type="entry name" value="Trypsin"/>
    <property type="match status" value="1"/>
</dbReference>
<dbReference type="Proteomes" id="UP000694941">
    <property type="component" value="Unplaced"/>
</dbReference>
<evidence type="ECO:0000313" key="5">
    <source>
        <dbReference type="Proteomes" id="UP000694941"/>
    </source>
</evidence>
<dbReference type="PRINTS" id="PR00722">
    <property type="entry name" value="CHYMOTRYPSIN"/>
</dbReference>
<evidence type="ECO:0000256" key="3">
    <source>
        <dbReference type="SAM" id="SignalP"/>
    </source>
</evidence>
<gene>
    <name evidence="6" type="primary">LOC106478281</name>
</gene>
<dbReference type="SMART" id="SM00020">
    <property type="entry name" value="Tryp_SPc"/>
    <property type="match status" value="1"/>
</dbReference>
<dbReference type="SUPFAM" id="SSF50494">
    <property type="entry name" value="Trypsin-like serine proteases"/>
    <property type="match status" value="1"/>
</dbReference>
<feature type="chain" id="PRO_5047197011" evidence="3">
    <location>
        <begin position="17"/>
        <end position="394"/>
    </location>
</feature>
<dbReference type="CDD" id="cd00190">
    <property type="entry name" value="Tryp_SPc"/>
    <property type="match status" value="1"/>
</dbReference>
<name>A0ABM1C500_LIMPO</name>
<dbReference type="InterPro" id="IPR041515">
    <property type="entry name" value="PPAF-2-like_Clip"/>
</dbReference>
<dbReference type="GeneID" id="106478281"/>
<dbReference type="Pfam" id="PF18322">
    <property type="entry name" value="CLIP_1"/>
    <property type="match status" value="1"/>
</dbReference>
<feature type="domain" description="Peptidase S1" evidence="4">
    <location>
        <begin position="133"/>
        <end position="384"/>
    </location>
</feature>
<keyword evidence="1" id="KW-0353">Hemolymph clotting</keyword>
<feature type="compositionally biased region" description="Low complexity" evidence="2">
    <location>
        <begin position="27"/>
        <end position="40"/>
    </location>
</feature>
<evidence type="ECO:0000256" key="1">
    <source>
        <dbReference type="ARBA" id="ARBA00022820"/>
    </source>
</evidence>
<evidence type="ECO:0000313" key="6">
    <source>
        <dbReference type="RefSeq" id="XP_013794266.1"/>
    </source>
</evidence>
<keyword evidence="3" id="KW-0732">Signal</keyword>
<sequence>MKVLLLMTFLFETALAYPQDDDGPIWGGSNSDNDDGSINSRVDNPHSGFGNCECVPYYVCKDDNIITDGSGVLDPRKKPVPSKEPDLFAHLSPEGRRGCGNFHVCCIAPTTSTVKPYTRQCGFRKVNGINKRILSPNGKNLSEFGEWPWQGAVLKVEGKVNIFQCGAVLIDSFHLLTVAHCVYRFTLENAFPLKVRLGEWDTQNTNEFLKHEDYEVEKISIHSKYNHERKNLWDDIAILKLKVEVSFGPHIDTICLPKYQEKFEGVQCVVTGWGKNAYKNGSYTNVLRKAHVPVISNDKCQQLLRKTRLSKWFILYENFICAGGESNADSCKGDGGGPLACWRKDGTYGLAGLVSWGIGCGSPNVPGVYVRVTNYLDWITEVTGRPISEYWPRS</sequence>
<feature type="region of interest" description="Disordered" evidence="2">
    <location>
        <begin position="22"/>
        <end position="42"/>
    </location>
</feature>
<dbReference type="InterPro" id="IPR001254">
    <property type="entry name" value="Trypsin_dom"/>
</dbReference>
<reference evidence="6" key="1">
    <citation type="submission" date="2025-08" db="UniProtKB">
        <authorList>
            <consortium name="RefSeq"/>
        </authorList>
    </citation>
    <scope>IDENTIFICATION</scope>
    <source>
        <tissue evidence="6">Muscle</tissue>
    </source>
</reference>
<feature type="signal peptide" evidence="3">
    <location>
        <begin position="1"/>
        <end position="16"/>
    </location>
</feature>
<dbReference type="InterPro" id="IPR009003">
    <property type="entry name" value="Peptidase_S1_PA"/>
</dbReference>
<dbReference type="PROSITE" id="PS50240">
    <property type="entry name" value="TRYPSIN_DOM"/>
    <property type="match status" value="1"/>
</dbReference>
<evidence type="ECO:0000259" key="4">
    <source>
        <dbReference type="PROSITE" id="PS50240"/>
    </source>
</evidence>
<proteinExistence type="predicted"/>
<organism evidence="5 6">
    <name type="scientific">Limulus polyphemus</name>
    <name type="common">Atlantic horseshoe crab</name>
    <dbReference type="NCBI Taxonomy" id="6850"/>
    <lineage>
        <taxon>Eukaryota</taxon>
        <taxon>Metazoa</taxon>
        <taxon>Ecdysozoa</taxon>
        <taxon>Arthropoda</taxon>
        <taxon>Chelicerata</taxon>
        <taxon>Merostomata</taxon>
        <taxon>Xiphosura</taxon>
        <taxon>Limulidae</taxon>
        <taxon>Limulus</taxon>
    </lineage>
</organism>
<dbReference type="PANTHER" id="PTHR24258">
    <property type="entry name" value="SERINE PROTEASE-RELATED"/>
    <property type="match status" value="1"/>
</dbReference>
<dbReference type="RefSeq" id="XP_013794266.1">
    <property type="nucleotide sequence ID" value="XM_013938812.1"/>
</dbReference>